<proteinExistence type="predicted"/>
<sequence>MNSPNLPPLLYGTAPDALFDQQERDLLAHITAELDEDVLVPQQVVDEFATEFLRELARPPK</sequence>
<organism evidence="1 2">
    <name type="scientific">Massilia terrae</name>
    <dbReference type="NCBI Taxonomy" id="1811224"/>
    <lineage>
        <taxon>Bacteria</taxon>
        <taxon>Pseudomonadati</taxon>
        <taxon>Pseudomonadota</taxon>
        <taxon>Betaproteobacteria</taxon>
        <taxon>Burkholderiales</taxon>
        <taxon>Oxalobacteraceae</taxon>
        <taxon>Telluria group</taxon>
        <taxon>Massilia</taxon>
    </lineage>
</organism>
<comment type="caution">
    <text evidence="1">The sequence shown here is derived from an EMBL/GenBank/DDBJ whole genome shotgun (WGS) entry which is preliminary data.</text>
</comment>
<evidence type="ECO:0000313" key="1">
    <source>
        <dbReference type="EMBL" id="MCS0657926.1"/>
    </source>
</evidence>
<dbReference type="Proteomes" id="UP001204621">
    <property type="component" value="Unassembled WGS sequence"/>
</dbReference>
<keyword evidence="2" id="KW-1185">Reference proteome</keyword>
<reference evidence="1 2" key="1">
    <citation type="submission" date="2022-08" db="EMBL/GenBank/DDBJ databases">
        <title>Reclassification of Massilia species as members of the genera Telluria, Duganella, Pseudoduganella, Mokoshia gen. nov. and Zemynaea gen. nov. using orthogonal and non-orthogonal genome-based approaches.</title>
        <authorList>
            <person name="Bowman J.P."/>
        </authorList>
    </citation>
    <scope>NUCLEOTIDE SEQUENCE [LARGE SCALE GENOMIC DNA]</scope>
    <source>
        <strain evidence="1 2">JCM 31606</strain>
    </source>
</reference>
<dbReference type="EMBL" id="JANUGU010000002">
    <property type="protein sequence ID" value="MCS0657926.1"/>
    <property type="molecule type" value="Genomic_DNA"/>
</dbReference>
<accession>A0ABT2CVC5</accession>
<gene>
    <name evidence="1" type="ORF">NX778_07615</name>
</gene>
<name>A0ABT2CVC5_9BURK</name>
<protein>
    <submittedName>
        <fullName evidence="1">Uncharacterized protein</fullName>
    </submittedName>
</protein>
<dbReference type="RefSeq" id="WP_258811123.1">
    <property type="nucleotide sequence ID" value="NZ_JANUGU010000002.1"/>
</dbReference>
<evidence type="ECO:0000313" key="2">
    <source>
        <dbReference type="Proteomes" id="UP001204621"/>
    </source>
</evidence>